<dbReference type="OrthoDB" id="3318at2759"/>
<feature type="domain" description="PDZ GRASP-type" evidence="6">
    <location>
        <begin position="107"/>
        <end position="196"/>
    </location>
</feature>
<dbReference type="InterPro" id="IPR007583">
    <property type="entry name" value="GRASP55_65"/>
</dbReference>
<dbReference type="InterPro" id="IPR036034">
    <property type="entry name" value="PDZ_sf"/>
</dbReference>
<dbReference type="OMA" id="SSTQHIW"/>
<evidence type="ECO:0000256" key="5">
    <source>
        <dbReference type="SAM" id="MobiDB-lite"/>
    </source>
</evidence>
<keyword evidence="8" id="KW-1185">Reference proteome</keyword>
<evidence type="ECO:0000259" key="6">
    <source>
        <dbReference type="PROSITE" id="PS51865"/>
    </source>
</evidence>
<proteinExistence type="predicted"/>
<comment type="caution">
    <text evidence="7">The sequence shown here is derived from an EMBL/GenBank/DDBJ whole genome shotgun (WGS) entry which is preliminary data.</text>
</comment>
<feature type="compositionally biased region" description="Basic and acidic residues" evidence="5">
    <location>
        <begin position="294"/>
        <end position="306"/>
    </location>
</feature>
<dbReference type="PROSITE" id="PS51865">
    <property type="entry name" value="PDZ_GRASP"/>
    <property type="match status" value="1"/>
</dbReference>
<organism evidence="7 8">
    <name type="scientific">Scytalidium lignicola</name>
    <name type="common">Hyphomycete</name>
    <dbReference type="NCBI Taxonomy" id="5539"/>
    <lineage>
        <taxon>Eukaryota</taxon>
        <taxon>Fungi</taxon>
        <taxon>Dikarya</taxon>
        <taxon>Ascomycota</taxon>
        <taxon>Pezizomycotina</taxon>
        <taxon>Leotiomycetes</taxon>
        <taxon>Leotiomycetes incertae sedis</taxon>
        <taxon>Scytalidium</taxon>
    </lineage>
</organism>
<dbReference type="GO" id="GO:0007030">
    <property type="term" value="P:Golgi organization"/>
    <property type="evidence" value="ECO:0007669"/>
    <property type="project" value="TreeGrafter"/>
</dbReference>
<dbReference type="PANTHER" id="PTHR12893:SF0">
    <property type="entry name" value="GRASP65"/>
    <property type="match status" value="1"/>
</dbReference>
<keyword evidence="3" id="KW-0333">Golgi apparatus</keyword>
<evidence type="ECO:0000256" key="4">
    <source>
        <dbReference type="ARBA" id="ARBA00023136"/>
    </source>
</evidence>
<accession>A0A3E2HS09</accession>
<evidence type="ECO:0000256" key="3">
    <source>
        <dbReference type="ARBA" id="ARBA00023034"/>
    </source>
</evidence>
<gene>
    <name evidence="7" type="ORF">B7463_g265</name>
</gene>
<evidence type="ECO:0000313" key="7">
    <source>
        <dbReference type="EMBL" id="RFU36127.1"/>
    </source>
</evidence>
<dbReference type="InterPro" id="IPR024958">
    <property type="entry name" value="GRASP_PDZ"/>
</dbReference>
<reference evidence="7 8" key="1">
    <citation type="submission" date="2018-05" db="EMBL/GenBank/DDBJ databases">
        <title>Draft genome sequence of Scytalidium lignicola DSM 105466, a ubiquitous saprotrophic fungus.</title>
        <authorList>
            <person name="Buettner E."/>
            <person name="Gebauer A.M."/>
            <person name="Hofrichter M."/>
            <person name="Liers C."/>
            <person name="Kellner H."/>
        </authorList>
    </citation>
    <scope>NUCLEOTIDE SEQUENCE [LARGE SCALE GENOMIC DNA]</scope>
    <source>
        <strain evidence="7 8">DSM 105466</strain>
    </source>
</reference>
<sequence length="348" mass="37771">MFNALNRFISRLDSESPVNNSQHGAFGFQVLRNTTKELNIEPWFDFIDDSDPTLFAQEIRNCGGGTVTLGLWSAKGQRTRTLHIPVAADSPSLGLTLQWTPISTVSNIWHILDVPPSSPADLAGLLPYSDYILGTPEGVLHGESGLGELVEDHIGRPLRLYVYNNEYDVTREVTIHPTRDWGGEGALGCVLGYGALHRLPAPLSEPIAGPGETLFETENARFSNEEVRPLSGGQDGSNFFVPAATVPESNQFLIPAQMTTSPPPPTTGHVGHGRKKEKKHTNAPKNFIDDYFNEGEKKSRELDHAPSARNSPAPPPPKSGGPPKAGGPPKVASPPVEEKKYIYDSDVD</sequence>
<dbReference type="Gene3D" id="2.30.42.10">
    <property type="match status" value="1"/>
</dbReference>
<protein>
    <recommendedName>
        <fullName evidence="6">PDZ GRASP-type domain-containing protein</fullName>
    </recommendedName>
</protein>
<dbReference type="PANTHER" id="PTHR12893">
    <property type="entry name" value="GOLGI REASSEMBLY STACKING PROTEIN GRASP"/>
    <property type="match status" value="1"/>
</dbReference>
<feature type="non-terminal residue" evidence="7">
    <location>
        <position position="348"/>
    </location>
</feature>
<evidence type="ECO:0000313" key="8">
    <source>
        <dbReference type="Proteomes" id="UP000258309"/>
    </source>
</evidence>
<feature type="compositionally biased region" description="Basic and acidic residues" evidence="5">
    <location>
        <begin position="336"/>
        <end position="348"/>
    </location>
</feature>
<dbReference type="FunFam" id="2.30.42.10:FF:000026">
    <property type="entry name" value="Golgi reassembly stacking protein 2"/>
    <property type="match status" value="1"/>
</dbReference>
<dbReference type="STRING" id="5539.A0A3E2HS09"/>
<keyword evidence="2" id="KW-0677">Repeat</keyword>
<evidence type="ECO:0000256" key="1">
    <source>
        <dbReference type="ARBA" id="ARBA00004394"/>
    </source>
</evidence>
<feature type="compositionally biased region" description="Basic residues" evidence="5">
    <location>
        <begin position="271"/>
        <end position="282"/>
    </location>
</feature>
<dbReference type="AlphaFoldDB" id="A0A3E2HS09"/>
<dbReference type="SUPFAM" id="SSF50156">
    <property type="entry name" value="PDZ domain-like"/>
    <property type="match status" value="1"/>
</dbReference>
<dbReference type="EMBL" id="NCSJ02000002">
    <property type="protein sequence ID" value="RFU36127.1"/>
    <property type="molecule type" value="Genomic_DNA"/>
</dbReference>
<comment type="subcellular location">
    <subcellularLocation>
        <location evidence="1">Golgi apparatus membrane</location>
    </subcellularLocation>
</comment>
<feature type="region of interest" description="Disordered" evidence="5">
    <location>
        <begin position="255"/>
        <end position="348"/>
    </location>
</feature>
<dbReference type="Proteomes" id="UP000258309">
    <property type="component" value="Unassembled WGS sequence"/>
</dbReference>
<evidence type="ECO:0000256" key="2">
    <source>
        <dbReference type="ARBA" id="ARBA00022737"/>
    </source>
</evidence>
<dbReference type="Pfam" id="PF04495">
    <property type="entry name" value="GRASP55_65"/>
    <property type="match status" value="1"/>
</dbReference>
<dbReference type="GO" id="GO:0000139">
    <property type="term" value="C:Golgi membrane"/>
    <property type="evidence" value="ECO:0007669"/>
    <property type="project" value="UniProtKB-SubCell"/>
</dbReference>
<feature type="non-terminal residue" evidence="7">
    <location>
        <position position="1"/>
    </location>
</feature>
<keyword evidence="4" id="KW-0472">Membrane</keyword>
<name>A0A3E2HS09_SCYLI</name>